<name>A0A6H1ZPK8_9ZZZZ</name>
<organism evidence="1">
    <name type="scientific">viral metagenome</name>
    <dbReference type="NCBI Taxonomy" id="1070528"/>
    <lineage>
        <taxon>unclassified sequences</taxon>
        <taxon>metagenomes</taxon>
        <taxon>organismal metagenomes</taxon>
    </lineage>
</organism>
<evidence type="ECO:0000313" key="3">
    <source>
        <dbReference type="EMBL" id="QJH98941.1"/>
    </source>
</evidence>
<dbReference type="EMBL" id="MT144137">
    <property type="protein sequence ID" value="QJA49448.1"/>
    <property type="molecule type" value="Genomic_DNA"/>
</dbReference>
<dbReference type="AlphaFoldDB" id="A0A6H1ZPK8"/>
<reference evidence="1" key="1">
    <citation type="submission" date="2020-03" db="EMBL/GenBank/DDBJ databases">
        <title>The deep terrestrial virosphere.</title>
        <authorList>
            <person name="Holmfeldt K."/>
            <person name="Nilsson E."/>
            <person name="Simone D."/>
            <person name="Lopez-Fernandez M."/>
            <person name="Wu X."/>
            <person name="de Brujin I."/>
            <person name="Lundin D."/>
            <person name="Andersson A."/>
            <person name="Bertilsson S."/>
            <person name="Dopson M."/>
        </authorList>
    </citation>
    <scope>NUCLEOTIDE SEQUENCE</scope>
    <source>
        <strain evidence="2">MM415B02102</strain>
        <strain evidence="1">TM448A01363</strain>
        <strain evidence="3">TM448B01427</strain>
    </source>
</reference>
<evidence type="ECO:0000313" key="2">
    <source>
        <dbReference type="EMBL" id="QJA86253.1"/>
    </source>
</evidence>
<dbReference type="EMBL" id="MT144759">
    <property type="protein sequence ID" value="QJH98941.1"/>
    <property type="molecule type" value="Genomic_DNA"/>
</dbReference>
<evidence type="ECO:0000313" key="1">
    <source>
        <dbReference type="EMBL" id="QJA49448.1"/>
    </source>
</evidence>
<sequence>MEYTDKQIREMADEAGFLDDDEWWEECIPKFGKFLELANILRISNRYIYQPDKNTGGKTLKIDGRETERKKFNKSAQDHLKSIRKFLKPLGDK</sequence>
<proteinExistence type="predicted"/>
<protein>
    <submittedName>
        <fullName evidence="1">Uncharacterized protein</fullName>
    </submittedName>
</protein>
<accession>A0A6H1ZPK8</accession>
<dbReference type="EMBL" id="MT142625">
    <property type="protein sequence ID" value="QJA86253.1"/>
    <property type="molecule type" value="Genomic_DNA"/>
</dbReference>
<gene>
    <name evidence="2" type="ORF">MM415B02102_0007</name>
    <name evidence="1" type="ORF">TM448A01363_0016</name>
    <name evidence="3" type="ORF">TM448B01427_0016</name>
</gene>